<keyword evidence="4" id="KW-0963">Cytoplasm</keyword>
<dbReference type="CTD" id="9232"/>
<evidence type="ECO:0000256" key="9">
    <source>
        <dbReference type="ARBA" id="ARBA00022843"/>
    </source>
</evidence>
<dbReference type="KEGG" id="oml:112153084"/>
<evidence type="ECO:0000256" key="3">
    <source>
        <dbReference type="ARBA" id="ARBA00009264"/>
    </source>
</evidence>
<keyword evidence="7" id="KW-0498">Mitosis</keyword>
<dbReference type="PANTHER" id="PTHR10418:SF2">
    <property type="entry name" value="SECURIN"/>
    <property type="match status" value="1"/>
</dbReference>
<evidence type="ECO:0000256" key="13">
    <source>
        <dbReference type="ARBA" id="ARBA00039185"/>
    </source>
</evidence>
<dbReference type="GO" id="GO:0017124">
    <property type="term" value="F:SH3 domain binding"/>
    <property type="evidence" value="ECO:0007669"/>
    <property type="project" value="UniProtKB-KW"/>
</dbReference>
<dbReference type="GeneID" id="112153084"/>
<keyword evidence="6" id="KW-0677">Repeat</keyword>
<evidence type="ECO:0000256" key="2">
    <source>
        <dbReference type="ARBA" id="ARBA00004496"/>
    </source>
</evidence>
<dbReference type="Pfam" id="PF04856">
    <property type="entry name" value="Securin"/>
    <property type="match status" value="1"/>
</dbReference>
<protein>
    <recommendedName>
        <fullName evidence="13">Securin</fullName>
    </recommendedName>
</protein>
<dbReference type="GeneTree" id="ENSGT00730000112008"/>
<evidence type="ECO:0000256" key="10">
    <source>
        <dbReference type="ARBA" id="ARBA00023036"/>
    </source>
</evidence>
<dbReference type="GO" id="GO:0045143">
    <property type="term" value="P:homologous chromosome segregation"/>
    <property type="evidence" value="ECO:0007669"/>
    <property type="project" value="TreeGrafter"/>
</dbReference>
<accession>A0A3B3C5Y4</accession>
<evidence type="ECO:0000256" key="11">
    <source>
        <dbReference type="ARBA" id="ARBA00023242"/>
    </source>
</evidence>
<comment type="subcellular location">
    <subcellularLocation>
        <location evidence="2">Cytoplasm</location>
    </subcellularLocation>
    <subcellularLocation>
        <location evidence="1">Nucleus</location>
    </subcellularLocation>
</comment>
<proteinExistence type="inferred from homology"/>
<evidence type="ECO:0000313" key="15">
    <source>
        <dbReference type="Proteomes" id="UP000261560"/>
    </source>
</evidence>
<evidence type="ECO:0000256" key="4">
    <source>
        <dbReference type="ARBA" id="ARBA00022490"/>
    </source>
</evidence>
<keyword evidence="11" id="KW-0539">Nucleus</keyword>
<keyword evidence="9" id="KW-0832">Ubl conjugation</keyword>
<evidence type="ECO:0000256" key="12">
    <source>
        <dbReference type="ARBA" id="ARBA00023306"/>
    </source>
</evidence>
<dbReference type="GO" id="GO:0051276">
    <property type="term" value="P:chromosome organization"/>
    <property type="evidence" value="ECO:0007669"/>
    <property type="project" value="InterPro"/>
</dbReference>
<dbReference type="STRING" id="30732.ENSOMEP00000013230"/>
<evidence type="ECO:0000313" key="14">
    <source>
        <dbReference type="Ensembl" id="ENSOMEP00000013230.1"/>
    </source>
</evidence>
<keyword evidence="5" id="KW-0132">Cell division</keyword>
<organism evidence="14 15">
    <name type="scientific">Oryzias melastigma</name>
    <name type="common">Marine medaka</name>
    <dbReference type="NCBI Taxonomy" id="30732"/>
    <lineage>
        <taxon>Eukaryota</taxon>
        <taxon>Metazoa</taxon>
        <taxon>Chordata</taxon>
        <taxon>Craniata</taxon>
        <taxon>Vertebrata</taxon>
        <taxon>Euteleostomi</taxon>
        <taxon>Actinopterygii</taxon>
        <taxon>Neopterygii</taxon>
        <taxon>Teleostei</taxon>
        <taxon>Neoteleostei</taxon>
        <taxon>Acanthomorphata</taxon>
        <taxon>Ovalentaria</taxon>
        <taxon>Atherinomorphae</taxon>
        <taxon>Beloniformes</taxon>
        <taxon>Adrianichthyidae</taxon>
        <taxon>Oryziinae</taxon>
        <taxon>Oryzias</taxon>
    </lineage>
</organism>
<dbReference type="RefSeq" id="XP_024138744.1">
    <property type="nucleotide sequence ID" value="XM_024282976.1"/>
</dbReference>
<keyword evidence="15" id="KW-1185">Reference proteome</keyword>
<dbReference type="GO" id="GO:0005634">
    <property type="term" value="C:nucleus"/>
    <property type="evidence" value="ECO:0007669"/>
    <property type="project" value="UniProtKB-SubCell"/>
</dbReference>
<dbReference type="PaxDb" id="30732-ENSOMEP00000013230"/>
<dbReference type="Proteomes" id="UP000261560">
    <property type="component" value="Unplaced"/>
</dbReference>
<dbReference type="PANTHER" id="PTHR10418">
    <property type="entry name" value="SECURIN-3"/>
    <property type="match status" value="1"/>
</dbReference>
<evidence type="ECO:0000256" key="1">
    <source>
        <dbReference type="ARBA" id="ARBA00004123"/>
    </source>
</evidence>
<keyword evidence="12" id="KW-0131">Cell cycle</keyword>
<keyword evidence="8" id="KW-0159">Chromosome partition</keyword>
<evidence type="ECO:0000256" key="8">
    <source>
        <dbReference type="ARBA" id="ARBA00022829"/>
    </source>
</evidence>
<dbReference type="Ensembl" id="ENSOMET00000020807.1">
    <property type="protein sequence ID" value="ENSOMEP00000013230.1"/>
    <property type="gene ID" value="ENSOMEG00000014668.1"/>
</dbReference>
<dbReference type="OMA" id="PPVCYDF"/>
<evidence type="ECO:0000256" key="5">
    <source>
        <dbReference type="ARBA" id="ARBA00022618"/>
    </source>
</evidence>
<reference evidence="14" key="1">
    <citation type="submission" date="2025-08" db="UniProtKB">
        <authorList>
            <consortium name="Ensembl"/>
        </authorList>
    </citation>
    <scope>IDENTIFICATION</scope>
</reference>
<dbReference type="GO" id="GO:0051301">
    <property type="term" value="P:cell division"/>
    <property type="evidence" value="ECO:0007669"/>
    <property type="project" value="UniProtKB-KW"/>
</dbReference>
<keyword evidence="10" id="KW-0729">SH3-binding</keyword>
<dbReference type="GO" id="GO:0005737">
    <property type="term" value="C:cytoplasm"/>
    <property type="evidence" value="ECO:0007669"/>
    <property type="project" value="UniProtKB-SubCell"/>
</dbReference>
<evidence type="ECO:0000256" key="6">
    <source>
        <dbReference type="ARBA" id="ARBA00022737"/>
    </source>
</evidence>
<name>A0A3B3C5Y4_ORYME</name>
<dbReference type="OrthoDB" id="9905975at2759"/>
<dbReference type="AlphaFoldDB" id="A0A3B3C5Y4"/>
<reference evidence="14" key="2">
    <citation type="submission" date="2025-09" db="UniProtKB">
        <authorList>
            <consortium name="Ensembl"/>
        </authorList>
    </citation>
    <scope>IDENTIFICATION</scope>
</reference>
<evidence type="ECO:0000256" key="7">
    <source>
        <dbReference type="ARBA" id="ARBA00022776"/>
    </source>
</evidence>
<comment type="similarity">
    <text evidence="3">Belongs to the securin family.</text>
</comment>
<dbReference type="InterPro" id="IPR006940">
    <property type="entry name" value="Securin_separation_inhibitor"/>
</dbReference>
<sequence>MANVLFTEQENACLRPPALKMRQRLQSAPEKLLKSPVMVKKNPVSSARKAFGAVNKKILTPASSTQEKKVLKPQEVKVKHLSEAKVEEYPEIEKFIPYNPLEFQKYSIPEDFIPFSGLALPGLACFTSPLLEEDLEKILPLPDPSPAEECKHPDPSLELDAFLQTLEELTVEVPPEPVTDC</sequence>